<name>A0ABP8V895_9GAMM</name>
<sequence length="197" mass="22233">MKEGRAFTDVFPESAVSVKPLPLNVLVRVFRESIEGEGAWSNGFVIEQSQELLLLQLINDRISLDGYQLLRQSDITDIEQPMPHHAFIEKALELREQQPVHPGIVNMSSMESALQSISQSSPLVTIHQESQEPDICWIGRVVSTSQGSLYLKCITPDARFEQDVDSYRIADISRVDFGGDYEQILWRVAQDGMQDAE</sequence>
<accession>A0ABP8V895</accession>
<evidence type="ECO:0000313" key="1">
    <source>
        <dbReference type="EMBL" id="GAA4651743.1"/>
    </source>
</evidence>
<dbReference type="EMBL" id="BAABFL010000461">
    <property type="protein sequence ID" value="GAA4651743.1"/>
    <property type="molecule type" value="Genomic_DNA"/>
</dbReference>
<protein>
    <submittedName>
        <fullName evidence="1">Uncharacterized protein</fullName>
    </submittedName>
</protein>
<organism evidence="1 2">
    <name type="scientific">Kistimonas scapharcae</name>
    <dbReference type="NCBI Taxonomy" id="1036133"/>
    <lineage>
        <taxon>Bacteria</taxon>
        <taxon>Pseudomonadati</taxon>
        <taxon>Pseudomonadota</taxon>
        <taxon>Gammaproteobacteria</taxon>
        <taxon>Oceanospirillales</taxon>
        <taxon>Endozoicomonadaceae</taxon>
        <taxon>Kistimonas</taxon>
    </lineage>
</organism>
<evidence type="ECO:0000313" key="2">
    <source>
        <dbReference type="Proteomes" id="UP001500604"/>
    </source>
</evidence>
<proteinExistence type="predicted"/>
<gene>
    <name evidence="1" type="ORF">GCM10023116_40270</name>
</gene>
<keyword evidence="2" id="KW-1185">Reference proteome</keyword>
<reference evidence="2" key="1">
    <citation type="journal article" date="2019" name="Int. J. Syst. Evol. Microbiol.">
        <title>The Global Catalogue of Microorganisms (GCM) 10K type strain sequencing project: providing services to taxonomists for standard genome sequencing and annotation.</title>
        <authorList>
            <consortium name="The Broad Institute Genomics Platform"/>
            <consortium name="The Broad Institute Genome Sequencing Center for Infectious Disease"/>
            <person name="Wu L."/>
            <person name="Ma J."/>
        </authorList>
    </citation>
    <scope>NUCLEOTIDE SEQUENCE [LARGE SCALE GENOMIC DNA]</scope>
    <source>
        <strain evidence="2">JCM 17805</strain>
    </source>
</reference>
<comment type="caution">
    <text evidence="1">The sequence shown here is derived from an EMBL/GenBank/DDBJ whole genome shotgun (WGS) entry which is preliminary data.</text>
</comment>
<dbReference type="Proteomes" id="UP001500604">
    <property type="component" value="Unassembled WGS sequence"/>
</dbReference>